<evidence type="ECO:0000313" key="1">
    <source>
        <dbReference type="EMBL" id="MQR00242.1"/>
    </source>
</evidence>
<sequence length="178" mass="20047">MLQAQMIFHRTFNEGRSMRIKYSLLLAAALALSACSTQKNTEDLSKYTAMKVVNVPMAYVSLNCFAHKGVGYIYSYSVQEPFSKRMANGLDCGGTVAAGYMLPKQWQPGMKVKVRWKPNGRDWIEKTTTIRKYAEAGTLYVHFFQNDEVRVVSSPLYGSESPLHPILKDVVIAPPEEE</sequence>
<dbReference type="EMBL" id="WINI01000002">
    <property type="protein sequence ID" value="MQR00242.1"/>
    <property type="molecule type" value="Genomic_DNA"/>
</dbReference>
<dbReference type="Pfam" id="PF11745">
    <property type="entry name" value="DUF3304"/>
    <property type="match status" value="1"/>
</dbReference>
<evidence type="ECO:0000313" key="2">
    <source>
        <dbReference type="Proteomes" id="UP000451565"/>
    </source>
</evidence>
<comment type="caution">
    <text evidence="1">The sequence shown here is derived from an EMBL/GenBank/DDBJ whole genome shotgun (WGS) entry which is preliminary data.</text>
</comment>
<name>A0A843YSL4_9BURK</name>
<accession>A0A843YSL4</accession>
<dbReference type="Proteomes" id="UP000451565">
    <property type="component" value="Unassembled WGS sequence"/>
</dbReference>
<keyword evidence="2" id="KW-1185">Reference proteome</keyword>
<protein>
    <submittedName>
        <fullName evidence="1">DUF3304 domain-containing protein</fullName>
    </submittedName>
</protein>
<dbReference type="AlphaFoldDB" id="A0A843YSL4"/>
<gene>
    <name evidence="1" type="ORF">GEV47_06070</name>
</gene>
<organism evidence="1 2">
    <name type="scientific">Glaciimonas soli</name>
    <dbReference type="NCBI Taxonomy" id="2590999"/>
    <lineage>
        <taxon>Bacteria</taxon>
        <taxon>Pseudomonadati</taxon>
        <taxon>Pseudomonadota</taxon>
        <taxon>Betaproteobacteria</taxon>
        <taxon>Burkholderiales</taxon>
        <taxon>Oxalobacteraceae</taxon>
        <taxon>Glaciimonas</taxon>
    </lineage>
</organism>
<dbReference type="OrthoDB" id="8656856at2"/>
<proteinExistence type="predicted"/>
<dbReference type="InterPro" id="IPR021733">
    <property type="entry name" value="DUF3304"/>
</dbReference>
<dbReference type="RefSeq" id="WP_153233858.1">
    <property type="nucleotide sequence ID" value="NZ_WINI01000002.1"/>
</dbReference>
<reference evidence="1 2" key="1">
    <citation type="submission" date="2019-10" db="EMBL/GenBank/DDBJ databases">
        <title>Glaciimonas soli sp. nov., a psychrophilic bacterium isolated from the forest soil of a high elevation mountain in Taiwan.</title>
        <authorList>
            <person name="Wang L.-T."/>
            <person name="Shieh W.Y."/>
        </authorList>
    </citation>
    <scope>NUCLEOTIDE SEQUENCE [LARGE SCALE GENOMIC DNA]</scope>
    <source>
        <strain evidence="1 2">GS1</strain>
    </source>
</reference>